<sequence length="427" mass="48605">MGKKSKKYEWEIGQPLPSLDEHSQTKHHIISDYLKRYVEVVMAHYAMEKLSMTIVDGFAGGGKYVDALSKTPVDGSPFLILRAIKEAEATINIGSKKNRCIDAEYHFIEKEQTHLDFLRYEIQQSNFSGLLQNNAHLHDTSFAEAATGIIERIKKRNPRTQRAIFILDQYSYKDVPFSIARKVLTELSNGEIILTFNFDAAQSYISDTPSNRKAFSNIQLDEYISWKRLAEFKEAGNWHAAIQEQLANAIFRASGAKHITLFFIHPKKGRAYWLVHLSNVYRARDVMMDIHWKHANNQPYFSHHLGAGIYGLGYQAFQIPGQNSLELCDEKVLNEETEKRCVEALSEELPRRIFETKGPISFSQLTDELGSFTVASESHIKNALQSAIETKELVIRTNKGGIRRSATQIVSTDLIEYSQLPLIFSLG</sequence>
<dbReference type="Proteomes" id="UP000306791">
    <property type="component" value="Unassembled WGS sequence"/>
</dbReference>
<name>A0ABY2UJ68_9GAMM</name>
<dbReference type="InterPro" id="IPR031009">
    <property type="entry name" value="Tcm_partner"/>
</dbReference>
<gene>
    <name evidence="1" type="primary">tcmP</name>
    <name evidence="1" type="ORF">FDY93_07100</name>
</gene>
<evidence type="ECO:0000313" key="1">
    <source>
        <dbReference type="EMBL" id="TLM78185.1"/>
    </source>
</evidence>
<dbReference type="EMBL" id="VANI01000007">
    <property type="protein sequence ID" value="TLM78185.1"/>
    <property type="molecule type" value="Genomic_DNA"/>
</dbReference>
<reference evidence="1 2" key="1">
    <citation type="submission" date="2019-05" db="EMBL/GenBank/DDBJ databases">
        <title>Microbulbifer harenosus sp. nov., an alginate-degrading bacterium isolated from coastal sand.</title>
        <authorList>
            <person name="Huang H."/>
            <person name="Mo K."/>
            <person name="Bao S."/>
        </authorList>
    </citation>
    <scope>NUCLEOTIDE SEQUENCE [LARGE SCALE GENOMIC DNA]</scope>
    <source>
        <strain evidence="1 2">HB161719</strain>
    </source>
</reference>
<comment type="caution">
    <text evidence="1">The sequence shown here is derived from an EMBL/GenBank/DDBJ whole genome shotgun (WGS) entry which is preliminary data.</text>
</comment>
<organism evidence="1 2">
    <name type="scientific">Microbulbifer harenosus</name>
    <dbReference type="NCBI Taxonomy" id="2576840"/>
    <lineage>
        <taxon>Bacteria</taxon>
        <taxon>Pseudomonadati</taxon>
        <taxon>Pseudomonadota</taxon>
        <taxon>Gammaproteobacteria</taxon>
        <taxon>Cellvibrionales</taxon>
        <taxon>Microbulbiferaceae</taxon>
        <taxon>Microbulbifer</taxon>
    </lineage>
</organism>
<proteinExistence type="predicted"/>
<accession>A0ABY2UJ68</accession>
<evidence type="ECO:0000313" key="2">
    <source>
        <dbReference type="Proteomes" id="UP000306791"/>
    </source>
</evidence>
<dbReference type="NCBIfam" id="TIGR04474">
    <property type="entry name" value="tcm_partner"/>
    <property type="match status" value="1"/>
</dbReference>
<keyword evidence="2" id="KW-1185">Reference proteome</keyword>
<dbReference type="RefSeq" id="WP_138235057.1">
    <property type="nucleotide sequence ID" value="NZ_CP185860.1"/>
</dbReference>
<protein>
    <submittedName>
        <fullName evidence="1">Three-Cys-motif partner protein TcmP</fullName>
    </submittedName>
</protein>